<keyword evidence="2" id="KW-0472">Membrane</keyword>
<sequence>MPHSVNTFALPFTRRFWVIVHRWAGLTLAFFLTIAGFTGAIIPFEETLGFASRPSLSRATPPAPGMVPLDAVTIGERVERQTGGMIAYLPLEVPRDHAMQIFVATAPGGKALPYDVIWADPYSGQVRLAFTWGGVRDGPENIVPFLYQLHYGYVAGLWGMWAFGVAALVWTVDCFVGFGLTLPMRQHYPHPARGIQAWWRRWKPAWKVRRARGHKLNVDLHRASGLWLWPVLLVFAWSGVALALPSVEQPVMSLFGAEAGFLPPPRATPLATPPIGRRDAIARGMDDLRRIGARRGFTAERPTMLSYDAISGTYTLYARTSLDALSEGGRTMVWIDGATGRALHLQDPIGATGANRVMTWFTMLHMAEVFGLPYKIFTSLLGVAVTMLSVTGVLIWLKKRSARIAAPHRLHRPHPPHPRPAATREKAEA</sequence>
<dbReference type="Proteomes" id="UP001210865">
    <property type="component" value="Chromosome"/>
</dbReference>
<evidence type="ECO:0000256" key="1">
    <source>
        <dbReference type="SAM" id="MobiDB-lite"/>
    </source>
</evidence>
<name>A0ABY7NS59_9SPHN</name>
<gene>
    <name evidence="3" type="ORF">PBT88_06640</name>
</gene>
<feature type="transmembrane region" description="Helical" evidence="2">
    <location>
        <begin position="376"/>
        <end position="397"/>
    </location>
</feature>
<accession>A0ABY7NS59</accession>
<dbReference type="EMBL" id="CP115174">
    <property type="protein sequence ID" value="WBO23795.1"/>
    <property type="molecule type" value="Genomic_DNA"/>
</dbReference>
<protein>
    <submittedName>
        <fullName evidence="3">PepSY-associated TM helix domain-containing protein</fullName>
    </submittedName>
</protein>
<evidence type="ECO:0000313" key="3">
    <source>
        <dbReference type="EMBL" id="WBO23795.1"/>
    </source>
</evidence>
<keyword evidence="4" id="KW-1185">Reference proteome</keyword>
<dbReference type="Pfam" id="PF03929">
    <property type="entry name" value="PepSY_TM"/>
    <property type="match status" value="1"/>
</dbReference>
<evidence type="ECO:0000256" key="2">
    <source>
        <dbReference type="SAM" id="Phobius"/>
    </source>
</evidence>
<feature type="transmembrane region" description="Helical" evidence="2">
    <location>
        <begin position="23"/>
        <end position="44"/>
    </location>
</feature>
<dbReference type="PANTHER" id="PTHR34219:SF5">
    <property type="entry name" value="BLR4505 PROTEIN"/>
    <property type="match status" value="1"/>
</dbReference>
<dbReference type="InterPro" id="IPR005625">
    <property type="entry name" value="PepSY-ass_TM"/>
</dbReference>
<feature type="transmembrane region" description="Helical" evidence="2">
    <location>
        <begin position="158"/>
        <end position="180"/>
    </location>
</feature>
<keyword evidence="2" id="KW-1133">Transmembrane helix</keyword>
<dbReference type="PANTHER" id="PTHR34219">
    <property type="entry name" value="IRON-REGULATED INNER MEMBRANE PROTEIN-RELATED"/>
    <property type="match status" value="1"/>
</dbReference>
<keyword evidence="2" id="KW-0812">Transmembrane</keyword>
<dbReference type="RefSeq" id="WP_270078426.1">
    <property type="nucleotide sequence ID" value="NZ_CP115174.1"/>
</dbReference>
<feature type="compositionally biased region" description="Basic residues" evidence="1">
    <location>
        <begin position="407"/>
        <end position="417"/>
    </location>
</feature>
<organism evidence="3 4">
    <name type="scientific">Sphingomonas abietis</name>
    <dbReference type="NCBI Taxonomy" id="3012344"/>
    <lineage>
        <taxon>Bacteria</taxon>
        <taxon>Pseudomonadati</taxon>
        <taxon>Pseudomonadota</taxon>
        <taxon>Alphaproteobacteria</taxon>
        <taxon>Sphingomonadales</taxon>
        <taxon>Sphingomonadaceae</taxon>
        <taxon>Sphingomonas</taxon>
    </lineage>
</organism>
<feature type="region of interest" description="Disordered" evidence="1">
    <location>
        <begin position="407"/>
        <end position="429"/>
    </location>
</feature>
<evidence type="ECO:0000313" key="4">
    <source>
        <dbReference type="Proteomes" id="UP001210865"/>
    </source>
</evidence>
<proteinExistence type="predicted"/>
<reference evidence="3 4" key="1">
    <citation type="submission" date="2022-12" db="EMBL/GenBank/DDBJ databases">
        <title>Sphingomonas abieness sp. nov., an endophytic bacterium isolated from Abies koreana.</title>
        <authorList>
            <person name="Jiang L."/>
            <person name="Lee J."/>
        </authorList>
    </citation>
    <scope>NUCLEOTIDE SEQUENCE [LARGE SCALE GENOMIC DNA]</scope>
    <source>
        <strain evidence="4">PAMB 00755</strain>
    </source>
</reference>
<feature type="transmembrane region" description="Helical" evidence="2">
    <location>
        <begin position="226"/>
        <end position="244"/>
    </location>
</feature>